<feature type="compositionally biased region" description="Low complexity" evidence="1">
    <location>
        <begin position="46"/>
        <end position="64"/>
    </location>
</feature>
<feature type="compositionally biased region" description="Basic and acidic residues" evidence="1">
    <location>
        <begin position="277"/>
        <end position="290"/>
    </location>
</feature>
<dbReference type="Proteomes" id="UP000007797">
    <property type="component" value="Unassembled WGS sequence"/>
</dbReference>
<feature type="compositionally biased region" description="Polar residues" evidence="1">
    <location>
        <begin position="101"/>
        <end position="113"/>
    </location>
</feature>
<feature type="region of interest" description="Disordered" evidence="1">
    <location>
        <begin position="275"/>
        <end position="301"/>
    </location>
</feature>
<evidence type="ECO:0000256" key="1">
    <source>
        <dbReference type="SAM" id="MobiDB-lite"/>
    </source>
</evidence>
<organism evidence="2 3">
    <name type="scientific">Cavenderia fasciculata</name>
    <name type="common">Slime mold</name>
    <name type="synonym">Dictyostelium fasciculatum</name>
    <dbReference type="NCBI Taxonomy" id="261658"/>
    <lineage>
        <taxon>Eukaryota</taxon>
        <taxon>Amoebozoa</taxon>
        <taxon>Evosea</taxon>
        <taxon>Eumycetozoa</taxon>
        <taxon>Dictyostelia</taxon>
        <taxon>Acytosteliales</taxon>
        <taxon>Cavenderiaceae</taxon>
        <taxon>Cavenderia</taxon>
    </lineage>
</organism>
<dbReference type="EMBL" id="GL883006">
    <property type="protein sequence ID" value="EGG24761.1"/>
    <property type="molecule type" value="Genomic_DNA"/>
</dbReference>
<feature type="region of interest" description="Disordered" evidence="1">
    <location>
        <begin position="150"/>
        <end position="172"/>
    </location>
</feature>
<accession>F4PGC7</accession>
<evidence type="ECO:0000313" key="3">
    <source>
        <dbReference type="Proteomes" id="UP000007797"/>
    </source>
</evidence>
<feature type="region of interest" description="Disordered" evidence="1">
    <location>
        <begin position="1"/>
        <end position="113"/>
    </location>
</feature>
<sequence>MEDDGDVMIHDIDNDTSSTSTTTKKDSNENDNDNNDVVIVERDNNNNKPTTDTSTSTTTTTTTSQPKTPRRIKEDDEDDVTIVDNIELGGGGGGGEHQHPQHLNLQSPASPRSLSNDDIIEYSTKSLVSLLLVNCITKVQQYKKQQQLINNNNNSATENGDTSTLSSSSNTNTSSIEWNIVYELYIQQAKYLNQVSPYHISDGQLQIIHSSTTCKQYYTKLVSIYKDEENLESIIRKSIIDNLKISINQSTLDDISKLKNEIKILNEEIITLEDDNEKEREREREREKETMTPFSPPQQQTNVNAINVDDDVTTSTTSITTTKSSSSVPPSPIINSDVDDEASRKKEEEVARAKKAVMQSLQKRCFVIPSLEMKHPTMTGLSSIEWT</sequence>
<name>F4PGC7_CACFS</name>
<dbReference type="AlphaFoldDB" id="F4PGC7"/>
<protein>
    <submittedName>
        <fullName evidence="2">Uncharacterized protein</fullName>
    </submittedName>
</protein>
<keyword evidence="3" id="KW-1185">Reference proteome</keyword>
<evidence type="ECO:0000313" key="2">
    <source>
        <dbReference type="EMBL" id="EGG24761.1"/>
    </source>
</evidence>
<dbReference type="GeneID" id="14877218"/>
<feature type="region of interest" description="Disordered" evidence="1">
    <location>
        <begin position="315"/>
        <end position="346"/>
    </location>
</feature>
<gene>
    <name evidence="2" type="ORF">DFA_03005</name>
</gene>
<feature type="compositionally biased region" description="Low complexity" evidence="1">
    <location>
        <begin position="162"/>
        <end position="172"/>
    </location>
</feature>
<feature type="compositionally biased region" description="Low complexity" evidence="1">
    <location>
        <begin position="315"/>
        <end position="328"/>
    </location>
</feature>
<proteinExistence type="predicted"/>
<dbReference type="RefSeq" id="XP_004362612.1">
    <property type="nucleotide sequence ID" value="XM_004362555.1"/>
</dbReference>
<dbReference type="KEGG" id="dfa:DFA_03005"/>
<reference evidence="3" key="1">
    <citation type="journal article" date="2011" name="Genome Res.">
        <title>Phylogeny-wide analysis of social amoeba genomes highlights ancient origins for complex intercellular communication.</title>
        <authorList>
            <person name="Heidel A.J."/>
            <person name="Lawal H.M."/>
            <person name="Felder M."/>
            <person name="Schilde C."/>
            <person name="Helps N.R."/>
            <person name="Tunggal B."/>
            <person name="Rivero F."/>
            <person name="John U."/>
            <person name="Schleicher M."/>
            <person name="Eichinger L."/>
            <person name="Platzer M."/>
            <person name="Noegel A.A."/>
            <person name="Schaap P."/>
            <person name="Gloeckner G."/>
        </authorList>
    </citation>
    <scope>NUCLEOTIDE SEQUENCE [LARGE SCALE GENOMIC DNA]</scope>
    <source>
        <strain evidence="3">SH3</strain>
    </source>
</reference>